<sequence>MTALTLAEKILSRAAGRPLRAGDFAEVSPDRCFTPDDAIDTIIALLAEAGIERVAAPEKLGLFFDHFAPAATAEFATVHTGGRRFIADQGIAEFHDVGAGISHQIAVEQGLARPGTLVFNADSHTTTLGAAACFGTGLGASETAYVWATGRMWLRVPATIRIRLDGRLPAGCEAKDIALALLYRYGARLSTYRAVEFVGDALPDLDMAARMTLCNMAVEQGAKAAMVPCDAVTEAHFAALGIAIEPEAGRPDPGAAYEREVRLDLTGLTPMVACPPTVDNVRPLAEVAGIRIDQALIGSCTNGRLEDIRAAAAVLAGRELAPGVRMIVTPASRHVMQQALREGLMTTLAAAGCTITPPGCGACAGLHLGALGDGEVCIATTSRNFTGRMGSRTAEIYLAGAASVAASAAAGVIADPASLPPRPIRSTI</sequence>
<keyword evidence="5 7" id="KW-0411">Iron-sulfur</keyword>
<dbReference type="RefSeq" id="WP_264600543.1">
    <property type="nucleotide sequence ID" value="NZ_JAOQNS010000003.1"/>
</dbReference>
<dbReference type="HAMAP" id="MF_01027">
    <property type="entry name" value="LeuC_type2"/>
    <property type="match status" value="1"/>
</dbReference>
<dbReference type="EMBL" id="JAOQNS010000003">
    <property type="protein sequence ID" value="MCW2306880.1"/>
    <property type="molecule type" value="Genomic_DNA"/>
</dbReference>
<evidence type="ECO:0000259" key="8">
    <source>
        <dbReference type="Pfam" id="PF00330"/>
    </source>
</evidence>
<dbReference type="NCBIfam" id="TIGR02086">
    <property type="entry name" value="IPMI_arch"/>
    <property type="match status" value="1"/>
</dbReference>
<keyword evidence="2 7" id="KW-0004">4Fe-4S</keyword>
<evidence type="ECO:0000256" key="3">
    <source>
        <dbReference type="ARBA" id="ARBA00022723"/>
    </source>
</evidence>
<dbReference type="InterPro" id="IPR015931">
    <property type="entry name" value="Acnase/IPM_dHydase_lsu_aba_1/3"/>
</dbReference>
<evidence type="ECO:0000256" key="2">
    <source>
        <dbReference type="ARBA" id="ARBA00022485"/>
    </source>
</evidence>
<dbReference type="PANTHER" id="PTHR43822">
    <property type="entry name" value="HOMOACONITASE, MITOCHONDRIAL-RELATED"/>
    <property type="match status" value="1"/>
</dbReference>
<dbReference type="InterPro" id="IPR006251">
    <property type="entry name" value="Homoacnase/IPMdehydase_lsu"/>
</dbReference>
<keyword evidence="6 7" id="KW-0456">Lyase</keyword>
<dbReference type="InterPro" id="IPR001030">
    <property type="entry name" value="Acoase/IPM_deHydtase_lsu_aba"/>
</dbReference>
<accession>A0ABT3H907</accession>
<feature type="binding site" evidence="7">
    <location>
        <position position="360"/>
    </location>
    <ligand>
        <name>[4Fe-4S] cluster</name>
        <dbReference type="ChEBI" id="CHEBI:49883"/>
    </ligand>
</feature>
<feature type="binding site" evidence="7">
    <location>
        <position position="363"/>
    </location>
    <ligand>
        <name>[4Fe-4S] cluster</name>
        <dbReference type="ChEBI" id="CHEBI:49883"/>
    </ligand>
</feature>
<dbReference type="PRINTS" id="PR00415">
    <property type="entry name" value="ACONITASE"/>
</dbReference>
<comment type="subunit">
    <text evidence="1 7">Heterodimer of LeuC and LeuD.</text>
</comment>
<comment type="catalytic activity">
    <reaction evidence="7">
        <text>(2R,3S)-3-isopropylmalate = (2S)-2-isopropylmalate</text>
        <dbReference type="Rhea" id="RHEA:32287"/>
        <dbReference type="ChEBI" id="CHEBI:1178"/>
        <dbReference type="ChEBI" id="CHEBI:35121"/>
        <dbReference type="EC" id="4.2.1.33"/>
    </reaction>
</comment>
<dbReference type="PANTHER" id="PTHR43822:SF21">
    <property type="entry name" value="3-ISOPROPYLMALATE DEHYDRATASE LARGE SUBUNIT 1"/>
    <property type="match status" value="1"/>
</dbReference>
<comment type="function">
    <text evidence="7">Catalyzes the isomerization between 2-isopropylmalate and 3-isopropylmalate, via the formation of 2-isopropylmaleate.</text>
</comment>
<dbReference type="SUPFAM" id="SSF53732">
    <property type="entry name" value="Aconitase iron-sulfur domain"/>
    <property type="match status" value="1"/>
</dbReference>
<comment type="caution">
    <text evidence="9">The sequence shown here is derived from an EMBL/GenBank/DDBJ whole genome shotgun (WGS) entry which is preliminary data.</text>
</comment>
<name>A0ABT3H907_9HYPH</name>
<dbReference type="InterPro" id="IPR036008">
    <property type="entry name" value="Aconitase_4Fe-4S_dom"/>
</dbReference>
<dbReference type="PROSITE" id="PS00450">
    <property type="entry name" value="ACONITASE_1"/>
    <property type="match status" value="1"/>
</dbReference>
<keyword evidence="7" id="KW-0028">Amino-acid biosynthesis</keyword>
<comment type="similarity">
    <text evidence="7">Belongs to the aconitase/IPM isomerase family. LeuC type 2 subfamily.</text>
</comment>
<dbReference type="Proteomes" id="UP001209755">
    <property type="component" value="Unassembled WGS sequence"/>
</dbReference>
<protein>
    <recommendedName>
        <fullName evidence="7">3-isopropylmalate dehydratase large subunit</fullName>
        <ecNumber evidence="7">4.2.1.33</ecNumber>
    </recommendedName>
    <alternativeName>
        <fullName evidence="7">Alpha-IPM isomerase</fullName>
        <shortName evidence="7">IPMI</shortName>
    </alternativeName>
    <alternativeName>
        <fullName evidence="7">Isopropylmalate isomerase</fullName>
    </alternativeName>
</protein>
<evidence type="ECO:0000313" key="9">
    <source>
        <dbReference type="EMBL" id="MCW2306880.1"/>
    </source>
</evidence>
<keyword evidence="7" id="KW-0432">Leucine biosynthesis</keyword>
<dbReference type="InterPro" id="IPR050067">
    <property type="entry name" value="IPM_dehydratase_rel_enz"/>
</dbReference>
<evidence type="ECO:0000313" key="10">
    <source>
        <dbReference type="Proteomes" id="UP001209755"/>
    </source>
</evidence>
<dbReference type="Gene3D" id="3.30.499.10">
    <property type="entry name" value="Aconitase, domain 3"/>
    <property type="match status" value="2"/>
</dbReference>
<evidence type="ECO:0000256" key="1">
    <source>
        <dbReference type="ARBA" id="ARBA00011271"/>
    </source>
</evidence>
<dbReference type="Pfam" id="PF00330">
    <property type="entry name" value="Aconitase"/>
    <property type="match status" value="1"/>
</dbReference>
<keyword evidence="10" id="KW-1185">Reference proteome</keyword>
<dbReference type="InterPro" id="IPR018136">
    <property type="entry name" value="Aconitase_4Fe-4S_BS"/>
</dbReference>
<feature type="binding site" evidence="7">
    <location>
        <position position="300"/>
    </location>
    <ligand>
        <name>[4Fe-4S] cluster</name>
        <dbReference type="ChEBI" id="CHEBI:49883"/>
    </ligand>
</feature>
<dbReference type="InterPro" id="IPR011826">
    <property type="entry name" value="HAcnase/IPMdehydase_lsu_prok"/>
</dbReference>
<comment type="pathway">
    <text evidence="7">Amino-acid biosynthesis; L-leucine biosynthesis; L-leucine from 3-methyl-2-oxobutanoate: step 2/4.</text>
</comment>
<feature type="domain" description="Aconitase/3-isopropylmalate dehydratase large subunit alpha/beta/alpha" evidence="8">
    <location>
        <begin position="90"/>
        <end position="411"/>
    </location>
</feature>
<comment type="cofactor">
    <cofactor evidence="7">
        <name>[4Fe-4S] cluster</name>
        <dbReference type="ChEBI" id="CHEBI:49883"/>
    </cofactor>
    <text evidence="7">Binds 1 [4Fe-4S] cluster per subunit.</text>
</comment>
<keyword evidence="7" id="KW-0100">Branched-chain amino acid biosynthesis</keyword>
<gene>
    <name evidence="7" type="primary">leuC</name>
    <name evidence="9" type="ORF">M2319_001202</name>
</gene>
<evidence type="ECO:0000256" key="4">
    <source>
        <dbReference type="ARBA" id="ARBA00023004"/>
    </source>
</evidence>
<keyword evidence="3 7" id="KW-0479">Metal-binding</keyword>
<proteinExistence type="inferred from homology"/>
<evidence type="ECO:0000256" key="6">
    <source>
        <dbReference type="ARBA" id="ARBA00023239"/>
    </source>
</evidence>
<dbReference type="EC" id="4.2.1.33" evidence="7"/>
<dbReference type="NCBIfam" id="TIGR01343">
    <property type="entry name" value="hacA_fam"/>
    <property type="match status" value="1"/>
</dbReference>
<dbReference type="NCBIfam" id="NF001614">
    <property type="entry name" value="PRK00402.1"/>
    <property type="match status" value="1"/>
</dbReference>
<organism evidence="9 10">
    <name type="scientific">Rhodobium gokarnense</name>
    <dbReference type="NCBI Taxonomy" id="364296"/>
    <lineage>
        <taxon>Bacteria</taxon>
        <taxon>Pseudomonadati</taxon>
        <taxon>Pseudomonadota</taxon>
        <taxon>Alphaproteobacteria</taxon>
        <taxon>Hyphomicrobiales</taxon>
        <taxon>Rhodobiaceae</taxon>
        <taxon>Rhodobium</taxon>
    </lineage>
</organism>
<evidence type="ECO:0000256" key="5">
    <source>
        <dbReference type="ARBA" id="ARBA00023014"/>
    </source>
</evidence>
<reference evidence="10" key="1">
    <citation type="submission" date="2023-07" db="EMBL/GenBank/DDBJ databases">
        <title>Genome sequencing of Purple Non-Sulfur Bacteria from various extreme environments.</title>
        <authorList>
            <person name="Mayer M."/>
        </authorList>
    </citation>
    <scope>NUCLEOTIDE SEQUENCE [LARGE SCALE GENOMIC DNA]</scope>
    <source>
        <strain evidence="10">DSM 17935</strain>
    </source>
</reference>
<evidence type="ECO:0000256" key="7">
    <source>
        <dbReference type="HAMAP-Rule" id="MF_01027"/>
    </source>
</evidence>
<keyword evidence="4 7" id="KW-0408">Iron</keyword>